<evidence type="ECO:0000256" key="1">
    <source>
        <dbReference type="SAM" id="Coils"/>
    </source>
</evidence>
<dbReference type="EMBL" id="VXIV02001972">
    <property type="protein sequence ID" value="KAF6028244.1"/>
    <property type="molecule type" value="Genomic_DNA"/>
</dbReference>
<dbReference type="PANTHER" id="PTHR19963">
    <property type="entry name" value="CCHC-TYPE DOMAIN-CONTAINING PROTEIN"/>
    <property type="match status" value="1"/>
</dbReference>
<proteinExistence type="predicted"/>
<evidence type="ECO:0000313" key="3">
    <source>
        <dbReference type="Proteomes" id="UP000593567"/>
    </source>
</evidence>
<dbReference type="AlphaFoldDB" id="A0A7J7JRI8"/>
<comment type="caution">
    <text evidence="2">The sequence shown here is derived from an EMBL/GenBank/DDBJ whole genome shotgun (WGS) entry which is preliminary data.</text>
</comment>
<name>A0A7J7JRI8_BUGNE</name>
<gene>
    <name evidence="2" type="ORF">EB796_013448</name>
</gene>
<keyword evidence="1" id="KW-0175">Coiled coil</keyword>
<dbReference type="Proteomes" id="UP000593567">
    <property type="component" value="Unassembled WGS sequence"/>
</dbReference>
<reference evidence="2" key="1">
    <citation type="submission" date="2020-06" db="EMBL/GenBank/DDBJ databases">
        <title>Draft genome of Bugula neritina, a colonial animal packing powerful symbionts and potential medicines.</title>
        <authorList>
            <person name="Rayko M."/>
        </authorList>
    </citation>
    <scope>NUCLEOTIDE SEQUENCE [LARGE SCALE GENOMIC DNA]</scope>
    <source>
        <strain evidence="2">Kwan_BN1</strain>
    </source>
</reference>
<protein>
    <recommendedName>
        <fullName evidence="4">Retrotransposon gag domain-containing protein</fullName>
    </recommendedName>
</protein>
<evidence type="ECO:0008006" key="4">
    <source>
        <dbReference type="Google" id="ProtNLM"/>
    </source>
</evidence>
<sequence length="274" mass="31461">MADEALREAAAGIRDMAQGAAAILNQQQRTRLPPPSFDGTTDVDEFLRRFEQVRVLNKWEDAKTELRFDMAVTGAAKRGLPEGTYTHRAGQLRTRYQLTEQGASQLLKQVSWNPKENIHEFANYLKRLIQMAIPELGEDGRMKRTIKELINALPDEYQTLRWELNHRTPETVEATIDIIHQFSQLQPNTTTVRQVKNDSMVELEARLDQYMAQQNKMMQKLIETQGAMLEKLTLSTASVQSRPLELRQRQLPAMLVEREGTMQGDVRNLGRETN</sequence>
<evidence type="ECO:0000313" key="2">
    <source>
        <dbReference type="EMBL" id="KAF6028244.1"/>
    </source>
</evidence>
<accession>A0A7J7JRI8</accession>
<dbReference type="PANTHER" id="PTHR19963:SF30">
    <property type="entry name" value="ENDONUCLEASE_EXONUCLEASE_PHOSPHATASE DOMAIN-CONTAINING PROTEIN"/>
    <property type="match status" value="1"/>
</dbReference>
<feature type="coiled-coil region" evidence="1">
    <location>
        <begin position="193"/>
        <end position="220"/>
    </location>
</feature>
<keyword evidence="3" id="KW-1185">Reference proteome</keyword>
<organism evidence="2 3">
    <name type="scientific">Bugula neritina</name>
    <name type="common">Brown bryozoan</name>
    <name type="synonym">Sertularia neritina</name>
    <dbReference type="NCBI Taxonomy" id="10212"/>
    <lineage>
        <taxon>Eukaryota</taxon>
        <taxon>Metazoa</taxon>
        <taxon>Spiralia</taxon>
        <taxon>Lophotrochozoa</taxon>
        <taxon>Bryozoa</taxon>
        <taxon>Gymnolaemata</taxon>
        <taxon>Cheilostomatida</taxon>
        <taxon>Flustrina</taxon>
        <taxon>Buguloidea</taxon>
        <taxon>Bugulidae</taxon>
        <taxon>Bugula</taxon>
    </lineage>
</organism>